<dbReference type="Pfam" id="PF00561">
    <property type="entry name" value="Abhydrolase_1"/>
    <property type="match status" value="1"/>
</dbReference>
<dbReference type="InterPro" id="IPR029058">
    <property type="entry name" value="AB_hydrolase_fold"/>
</dbReference>
<sequence length="292" mass="33123">MYIKIYHRPRKQKTPLPGGGLSFHFLLNFPMPIAALNNINIYYNITGNGAPILFLHGLGSQGLDWEPQSAFFQAAYQCILPDMRGHGQSDKPDEIYTIHQMADDIIKLLVALHTTSVHIVSISMGGSVAFQLADARPDLVQSMVIINSVSDWRMKTLKDKLKLWQRMMIVRFMGMRKMGAVLAARLLPKPEHESLREEFIEKWALNDTEAYLNSLKALTKWSLPAKRLAAITTPTLFIVSDNDYSPIEKKRKIVSQIQNAKLVVIEDARHAVTVEYPEKVNKAIETFLNHLD</sequence>
<dbReference type="SUPFAM" id="SSF53474">
    <property type="entry name" value="alpha/beta-Hydrolases"/>
    <property type="match status" value="1"/>
</dbReference>
<dbReference type="PRINTS" id="PR00412">
    <property type="entry name" value="EPOXHYDRLASE"/>
</dbReference>
<dbReference type="PANTHER" id="PTHR43798">
    <property type="entry name" value="MONOACYLGLYCEROL LIPASE"/>
    <property type="match status" value="1"/>
</dbReference>
<dbReference type="PRINTS" id="PR00111">
    <property type="entry name" value="ABHYDROLASE"/>
</dbReference>
<gene>
    <name evidence="2" type="ORF">METZ01_LOCUS51448</name>
</gene>
<feature type="domain" description="AB hydrolase-1" evidence="1">
    <location>
        <begin position="51"/>
        <end position="272"/>
    </location>
</feature>
<proteinExistence type="predicted"/>
<dbReference type="AlphaFoldDB" id="A0A381S568"/>
<organism evidence="2">
    <name type="scientific">marine metagenome</name>
    <dbReference type="NCBI Taxonomy" id="408172"/>
    <lineage>
        <taxon>unclassified sequences</taxon>
        <taxon>metagenomes</taxon>
        <taxon>ecological metagenomes</taxon>
    </lineage>
</organism>
<evidence type="ECO:0000259" key="1">
    <source>
        <dbReference type="Pfam" id="PF00561"/>
    </source>
</evidence>
<evidence type="ECO:0000313" key="2">
    <source>
        <dbReference type="EMBL" id="SUZ98594.1"/>
    </source>
</evidence>
<dbReference type="InterPro" id="IPR000639">
    <property type="entry name" value="Epox_hydrolase-like"/>
</dbReference>
<dbReference type="InterPro" id="IPR050266">
    <property type="entry name" value="AB_hydrolase_sf"/>
</dbReference>
<dbReference type="InterPro" id="IPR000073">
    <property type="entry name" value="AB_hydrolase_1"/>
</dbReference>
<reference evidence="2" key="1">
    <citation type="submission" date="2018-05" db="EMBL/GenBank/DDBJ databases">
        <authorList>
            <person name="Lanie J.A."/>
            <person name="Ng W.-L."/>
            <person name="Kazmierczak K.M."/>
            <person name="Andrzejewski T.M."/>
            <person name="Davidsen T.M."/>
            <person name="Wayne K.J."/>
            <person name="Tettelin H."/>
            <person name="Glass J.I."/>
            <person name="Rusch D."/>
            <person name="Podicherti R."/>
            <person name="Tsui H.-C.T."/>
            <person name="Winkler M.E."/>
        </authorList>
    </citation>
    <scope>NUCLEOTIDE SEQUENCE</scope>
</reference>
<dbReference type="EMBL" id="UINC01002619">
    <property type="protein sequence ID" value="SUZ98594.1"/>
    <property type="molecule type" value="Genomic_DNA"/>
</dbReference>
<dbReference type="Gene3D" id="3.40.50.1820">
    <property type="entry name" value="alpha/beta hydrolase"/>
    <property type="match status" value="1"/>
</dbReference>
<dbReference type="GO" id="GO:0003824">
    <property type="term" value="F:catalytic activity"/>
    <property type="evidence" value="ECO:0007669"/>
    <property type="project" value="InterPro"/>
</dbReference>
<accession>A0A381S568</accession>
<name>A0A381S568_9ZZZZ</name>
<protein>
    <recommendedName>
        <fullName evidence="1">AB hydrolase-1 domain-containing protein</fullName>
    </recommendedName>
</protein>